<dbReference type="InterPro" id="IPR013087">
    <property type="entry name" value="Znf_C2H2_type"/>
</dbReference>
<evidence type="ECO:0000259" key="11">
    <source>
        <dbReference type="PROSITE" id="PS50157"/>
    </source>
</evidence>
<keyword evidence="3" id="KW-0677">Repeat</keyword>
<dbReference type="FunFam" id="3.30.160.60:FF:000325">
    <property type="entry name" value="ZFP90 zinc finger protein"/>
    <property type="match status" value="1"/>
</dbReference>
<evidence type="ECO:0000256" key="9">
    <source>
        <dbReference type="ARBA" id="ARBA00023242"/>
    </source>
</evidence>
<dbReference type="OrthoDB" id="6077919at2759"/>
<dbReference type="FunFam" id="3.30.160.60:FF:000446">
    <property type="entry name" value="Zinc finger protein"/>
    <property type="match status" value="1"/>
</dbReference>
<proteinExistence type="predicted"/>
<feature type="domain" description="C2H2-type" evidence="11">
    <location>
        <begin position="424"/>
        <end position="451"/>
    </location>
</feature>
<evidence type="ECO:0000256" key="4">
    <source>
        <dbReference type="ARBA" id="ARBA00022771"/>
    </source>
</evidence>
<evidence type="ECO:0000256" key="2">
    <source>
        <dbReference type="ARBA" id="ARBA00022723"/>
    </source>
</evidence>
<evidence type="ECO:0000256" key="7">
    <source>
        <dbReference type="ARBA" id="ARBA00023125"/>
    </source>
</evidence>
<dbReference type="FunFam" id="3.30.160.60:FF:002239">
    <property type="entry name" value="Zinc finger protein 226"/>
    <property type="match status" value="1"/>
</dbReference>
<dbReference type="Gene3D" id="3.30.160.60">
    <property type="entry name" value="Classic Zinc Finger"/>
    <property type="match status" value="8"/>
</dbReference>
<dbReference type="SMART" id="SM00355">
    <property type="entry name" value="ZnF_C2H2"/>
    <property type="match status" value="9"/>
</dbReference>
<dbReference type="Pfam" id="PF12874">
    <property type="entry name" value="zf-met"/>
    <property type="match status" value="1"/>
</dbReference>
<dbReference type="GO" id="GO:0005634">
    <property type="term" value="C:nucleus"/>
    <property type="evidence" value="ECO:0007669"/>
    <property type="project" value="UniProtKB-SubCell"/>
</dbReference>
<reference evidence="12" key="1">
    <citation type="submission" date="2022-01" db="EMBL/GenBank/DDBJ databases">
        <authorList>
            <person name="King R."/>
        </authorList>
    </citation>
    <scope>NUCLEOTIDE SEQUENCE</scope>
</reference>
<evidence type="ECO:0000256" key="3">
    <source>
        <dbReference type="ARBA" id="ARBA00022737"/>
    </source>
</evidence>
<dbReference type="GO" id="GO:0043565">
    <property type="term" value="F:sequence-specific DNA binding"/>
    <property type="evidence" value="ECO:0007669"/>
    <property type="project" value="UniProtKB-ARBA"/>
</dbReference>
<evidence type="ECO:0000256" key="6">
    <source>
        <dbReference type="ARBA" id="ARBA00023015"/>
    </source>
</evidence>
<dbReference type="PROSITE" id="PS00028">
    <property type="entry name" value="ZINC_FINGER_C2H2_1"/>
    <property type="match status" value="8"/>
</dbReference>
<protein>
    <recommendedName>
        <fullName evidence="11">C2H2-type domain-containing protein</fullName>
    </recommendedName>
</protein>
<gene>
    <name evidence="12" type="ORF">PSYICH_LOCUS3751</name>
</gene>
<keyword evidence="8" id="KW-0804">Transcription</keyword>
<dbReference type="AlphaFoldDB" id="A0A9P0CJJ6"/>
<dbReference type="FunFam" id="3.30.160.60:FF:001601">
    <property type="entry name" value="Uncharacterized protein, isoform A"/>
    <property type="match status" value="1"/>
</dbReference>
<keyword evidence="13" id="KW-1185">Reference proteome</keyword>
<feature type="domain" description="C2H2-type" evidence="11">
    <location>
        <begin position="340"/>
        <end position="367"/>
    </location>
</feature>
<dbReference type="PANTHER" id="PTHR16515">
    <property type="entry name" value="PR DOMAIN ZINC FINGER PROTEIN"/>
    <property type="match status" value="1"/>
</dbReference>
<accession>A0A9P0CJJ6</accession>
<dbReference type="InterPro" id="IPR050331">
    <property type="entry name" value="Zinc_finger"/>
</dbReference>
<evidence type="ECO:0000256" key="1">
    <source>
        <dbReference type="ARBA" id="ARBA00004123"/>
    </source>
</evidence>
<name>A0A9P0CJJ6_9CUCU</name>
<evidence type="ECO:0000256" key="5">
    <source>
        <dbReference type="ARBA" id="ARBA00022833"/>
    </source>
</evidence>
<dbReference type="Pfam" id="PF00096">
    <property type="entry name" value="zf-C2H2"/>
    <property type="match status" value="6"/>
</dbReference>
<dbReference type="GO" id="GO:0045892">
    <property type="term" value="P:negative regulation of DNA-templated transcription"/>
    <property type="evidence" value="ECO:0007669"/>
    <property type="project" value="UniProtKB-ARBA"/>
</dbReference>
<dbReference type="InterPro" id="IPR036236">
    <property type="entry name" value="Znf_C2H2_sf"/>
</dbReference>
<dbReference type="FunFam" id="3.30.160.60:FF:000512">
    <property type="entry name" value="zinc finger protein 197 isoform X1"/>
    <property type="match status" value="1"/>
</dbReference>
<keyword evidence="2" id="KW-0479">Metal-binding</keyword>
<keyword evidence="4 10" id="KW-0863">Zinc-finger</keyword>
<dbReference type="FunFam" id="3.30.160.60:FF:001289">
    <property type="entry name" value="Zinc finger protein 574"/>
    <property type="match status" value="1"/>
</dbReference>
<keyword evidence="9" id="KW-0539">Nucleus</keyword>
<dbReference type="PROSITE" id="PS50157">
    <property type="entry name" value="ZINC_FINGER_C2H2_2"/>
    <property type="match status" value="7"/>
</dbReference>
<feature type="domain" description="C2H2-type" evidence="11">
    <location>
        <begin position="396"/>
        <end position="423"/>
    </location>
</feature>
<dbReference type="GO" id="GO:0008270">
    <property type="term" value="F:zinc ion binding"/>
    <property type="evidence" value="ECO:0007669"/>
    <property type="project" value="UniProtKB-KW"/>
</dbReference>
<organism evidence="12 13">
    <name type="scientific">Psylliodes chrysocephalus</name>
    <dbReference type="NCBI Taxonomy" id="3402493"/>
    <lineage>
        <taxon>Eukaryota</taxon>
        <taxon>Metazoa</taxon>
        <taxon>Ecdysozoa</taxon>
        <taxon>Arthropoda</taxon>
        <taxon>Hexapoda</taxon>
        <taxon>Insecta</taxon>
        <taxon>Pterygota</taxon>
        <taxon>Neoptera</taxon>
        <taxon>Endopterygota</taxon>
        <taxon>Coleoptera</taxon>
        <taxon>Polyphaga</taxon>
        <taxon>Cucujiformia</taxon>
        <taxon>Chrysomeloidea</taxon>
        <taxon>Chrysomelidae</taxon>
        <taxon>Galerucinae</taxon>
        <taxon>Alticini</taxon>
        <taxon>Psylliodes</taxon>
    </lineage>
</organism>
<sequence length="478" mass="55882">MSAQTMDVKQEQGSSNFLKECIKTEPEIGETKEQNYCPRNQQSKTELDAKFNVFESQMSEQIAHVEIKEEIIDFETPKFEQSSDLLTPKFEESSDFPLKIDHDRVCENEQIFPKTVKEELENTDDGKVTIKQEVSECIIEPKAELLTSDCDLPTLKMENADFPDYYDLGYPSSSKLLKNTSGVILKKKKRYICPICQRNFPSSKSRSTHIDGHFENRCVVCQFCGKLMIKIDFFHHFLNHVVKNRTKIQFDDKPKKYNFSSKSKRKIINNVQKPLIIHSSEKLFKCDICSKIFKHKCNLQRHLIIHSSEKPFKCDICLKGFNRKSHLQKHLILHSGEKPFKCDICFKGFNDKFILQRHLIIHSGKKPFKCNICLKGFTQKFHLQQHLIIHGNEKPFKCDICSKGFNDKSTLKRHLIIHSGKKPFKCDICSKEFIQKTHLQEHLIIHSGEKPFKCDICSKTFIRKSYLQRHLITHTRYS</sequence>
<dbReference type="Proteomes" id="UP001153636">
    <property type="component" value="Chromosome 13"/>
</dbReference>
<keyword evidence="6" id="KW-0805">Transcription regulation</keyword>
<evidence type="ECO:0000313" key="12">
    <source>
        <dbReference type="EMBL" id="CAH1102676.1"/>
    </source>
</evidence>
<evidence type="ECO:0000256" key="10">
    <source>
        <dbReference type="PROSITE-ProRule" id="PRU00042"/>
    </source>
</evidence>
<dbReference type="PANTHER" id="PTHR16515:SF66">
    <property type="entry name" value="C2H2-TYPE DOMAIN-CONTAINING PROTEIN"/>
    <property type="match status" value="1"/>
</dbReference>
<feature type="domain" description="C2H2-type" evidence="11">
    <location>
        <begin position="452"/>
        <end position="478"/>
    </location>
</feature>
<dbReference type="GO" id="GO:0006357">
    <property type="term" value="P:regulation of transcription by RNA polymerase II"/>
    <property type="evidence" value="ECO:0007669"/>
    <property type="project" value="UniProtKB-ARBA"/>
</dbReference>
<keyword evidence="5" id="KW-0862">Zinc</keyword>
<dbReference type="EMBL" id="OV651825">
    <property type="protein sequence ID" value="CAH1102676.1"/>
    <property type="molecule type" value="Genomic_DNA"/>
</dbReference>
<feature type="domain" description="C2H2-type" evidence="11">
    <location>
        <begin position="284"/>
        <end position="311"/>
    </location>
</feature>
<dbReference type="FunFam" id="3.30.160.60:FF:000624">
    <property type="entry name" value="zinc finger protein 697"/>
    <property type="match status" value="1"/>
</dbReference>
<evidence type="ECO:0000313" key="13">
    <source>
        <dbReference type="Proteomes" id="UP001153636"/>
    </source>
</evidence>
<comment type="subcellular location">
    <subcellularLocation>
        <location evidence="1">Nucleus</location>
    </subcellularLocation>
</comment>
<feature type="domain" description="C2H2-type" evidence="11">
    <location>
        <begin position="312"/>
        <end position="339"/>
    </location>
</feature>
<feature type="domain" description="C2H2-type" evidence="11">
    <location>
        <begin position="368"/>
        <end position="395"/>
    </location>
</feature>
<evidence type="ECO:0000256" key="8">
    <source>
        <dbReference type="ARBA" id="ARBA00023163"/>
    </source>
</evidence>
<keyword evidence="7" id="KW-0238">DNA-binding</keyword>
<dbReference type="SUPFAM" id="SSF57667">
    <property type="entry name" value="beta-beta-alpha zinc fingers"/>
    <property type="match status" value="5"/>
</dbReference>